<dbReference type="RefSeq" id="WP_314492373.1">
    <property type="nucleotide sequence ID" value="NZ_JBINXA010000067.1"/>
</dbReference>
<gene>
    <name evidence="2" type="ORF">ACHMWK_15750</name>
</gene>
<keyword evidence="1" id="KW-0812">Transmembrane</keyword>
<evidence type="ECO:0000313" key="2">
    <source>
        <dbReference type="EMBL" id="MFH6567416.1"/>
    </source>
</evidence>
<protein>
    <submittedName>
        <fullName evidence="2">Uncharacterized protein</fullName>
    </submittedName>
</protein>
<organism evidence="2 3">
    <name type="scientific">Pseudomonas kulmbachensis</name>
    <dbReference type="NCBI Taxonomy" id="3043408"/>
    <lineage>
        <taxon>Bacteria</taxon>
        <taxon>Pseudomonadati</taxon>
        <taxon>Pseudomonadota</taxon>
        <taxon>Gammaproteobacteria</taxon>
        <taxon>Pseudomonadales</taxon>
        <taxon>Pseudomonadaceae</taxon>
        <taxon>Pseudomonas</taxon>
    </lineage>
</organism>
<sequence length="101" mass="11857">MNEQLFVLTSRKRTTNHILHLLLCIPTFGLWLIVWGITMSSNNSHNRKIDRQIDRIVEYKAEGFSDTETFKQTKADKADDDAFQLKVIFAIIVVGLYFYFR</sequence>
<evidence type="ECO:0000313" key="3">
    <source>
        <dbReference type="Proteomes" id="UP001609821"/>
    </source>
</evidence>
<dbReference type="Proteomes" id="UP001609821">
    <property type="component" value="Unassembled WGS sequence"/>
</dbReference>
<feature type="transmembrane region" description="Helical" evidence="1">
    <location>
        <begin position="18"/>
        <end position="38"/>
    </location>
</feature>
<reference evidence="2 3" key="1">
    <citation type="submission" date="2024-10" db="EMBL/GenBank/DDBJ databases">
        <title>Aeromonas and Pseudomonas from the Cagarras Archipelago, Rio de Janeiro, Brazil.</title>
        <authorList>
            <person name="Canellas A.L.B."/>
            <person name="Laport M.S."/>
        </authorList>
    </citation>
    <scope>NUCLEOTIDE SEQUENCE [LARGE SCALE GENOMIC DNA]</scope>
    <source>
        <strain evidence="2 3">CPF-4</strain>
    </source>
</reference>
<comment type="caution">
    <text evidence="2">The sequence shown here is derived from an EMBL/GenBank/DDBJ whole genome shotgun (WGS) entry which is preliminary data.</text>
</comment>
<keyword evidence="1" id="KW-0472">Membrane</keyword>
<proteinExistence type="predicted"/>
<name>A0ABW7M2L7_9PSED</name>
<feature type="transmembrane region" description="Helical" evidence="1">
    <location>
        <begin position="83"/>
        <end position="100"/>
    </location>
</feature>
<dbReference type="EMBL" id="JBINXB010000023">
    <property type="protein sequence ID" value="MFH6567416.1"/>
    <property type="molecule type" value="Genomic_DNA"/>
</dbReference>
<keyword evidence="1" id="KW-1133">Transmembrane helix</keyword>
<evidence type="ECO:0000256" key="1">
    <source>
        <dbReference type="SAM" id="Phobius"/>
    </source>
</evidence>
<keyword evidence="3" id="KW-1185">Reference proteome</keyword>
<accession>A0ABW7M2L7</accession>